<gene>
    <name evidence="2" type="ORF">JCM19274_4288</name>
    <name evidence="1" type="ORF">JCM19300_2464</name>
</gene>
<evidence type="ECO:0000313" key="1">
    <source>
        <dbReference type="EMBL" id="GAL62411.1"/>
    </source>
</evidence>
<evidence type="ECO:0000313" key="3">
    <source>
        <dbReference type="Proteomes" id="UP000029644"/>
    </source>
</evidence>
<dbReference type="Proteomes" id="UP000029643">
    <property type="component" value="Unassembled WGS sequence"/>
</dbReference>
<name>A0A090VCB9_9FLAO</name>
<dbReference type="EMBL" id="BBNU01000005">
    <property type="protein sequence ID" value="GAL79203.1"/>
    <property type="molecule type" value="Genomic_DNA"/>
</dbReference>
<evidence type="ECO:0000313" key="2">
    <source>
        <dbReference type="EMBL" id="GAL79203.1"/>
    </source>
</evidence>
<protein>
    <submittedName>
        <fullName evidence="1">Uncharacterized protein</fullName>
    </submittedName>
</protein>
<dbReference type="EMBL" id="BBNQ01000006">
    <property type="protein sequence ID" value="GAL62411.1"/>
    <property type="molecule type" value="Genomic_DNA"/>
</dbReference>
<proteinExistence type="predicted"/>
<accession>A0A090VCB9</accession>
<reference evidence="1 3" key="1">
    <citation type="journal article" date="2014" name="Genome Announc.">
        <title>Draft Genome Sequences of Marine Flavobacterium Algibacter lectus Strains SS8 and NR4.</title>
        <authorList>
            <person name="Takatani N."/>
            <person name="Nakanishi M."/>
            <person name="Meirelles P."/>
            <person name="Mino S."/>
            <person name="Suda W."/>
            <person name="Oshima K."/>
            <person name="Hattori M."/>
            <person name="Ohkuma M."/>
            <person name="Hosokawa M."/>
            <person name="Miyashita K."/>
            <person name="Thompson F.L."/>
            <person name="Niwa A."/>
            <person name="Sawabe T."/>
            <person name="Sawabe T."/>
        </authorList>
    </citation>
    <scope>NUCLEOTIDE SEQUENCE [LARGE SCALE GENOMIC DNA]</scope>
    <source>
        <strain evidence="2">JCM 19274</strain>
        <strain evidence="1 3">JCM 19300</strain>
    </source>
</reference>
<dbReference type="Proteomes" id="UP000029644">
    <property type="component" value="Unassembled WGS sequence"/>
</dbReference>
<sequence length="42" mass="5048">MNIKLDMPIGEYRELSKEEFIDLNKLLEDSTKTYEDNKKRKA</sequence>
<comment type="caution">
    <text evidence="1">The sequence shown here is derived from an EMBL/GenBank/DDBJ whole genome shotgun (WGS) entry which is preliminary data.</text>
</comment>
<dbReference type="AlphaFoldDB" id="A0A090VCB9"/>
<organism evidence="1 3">
    <name type="scientific">Algibacter lectus</name>
    <dbReference type="NCBI Taxonomy" id="221126"/>
    <lineage>
        <taxon>Bacteria</taxon>
        <taxon>Pseudomonadati</taxon>
        <taxon>Bacteroidota</taxon>
        <taxon>Flavobacteriia</taxon>
        <taxon>Flavobacteriales</taxon>
        <taxon>Flavobacteriaceae</taxon>
        <taxon>Algibacter</taxon>
    </lineage>
</organism>